<evidence type="ECO:0000256" key="10">
    <source>
        <dbReference type="ARBA" id="ARBA00022927"/>
    </source>
</evidence>
<name>A0ABP0B8N0_9PEZI</name>
<evidence type="ECO:0000256" key="13">
    <source>
        <dbReference type="ARBA" id="ARBA00023034"/>
    </source>
</evidence>
<evidence type="ECO:0000313" key="22">
    <source>
        <dbReference type="Proteomes" id="UP001642406"/>
    </source>
</evidence>
<evidence type="ECO:0000256" key="5">
    <source>
        <dbReference type="ARBA" id="ARBA00005363"/>
    </source>
</evidence>
<evidence type="ECO:0000256" key="12">
    <source>
        <dbReference type="ARBA" id="ARBA00023006"/>
    </source>
</evidence>
<evidence type="ECO:0000256" key="7">
    <source>
        <dbReference type="ARBA" id="ARBA00022448"/>
    </source>
</evidence>
<accession>A0ABP0B8N0</accession>
<keyword evidence="13" id="KW-0333">Golgi apparatus</keyword>
<keyword evidence="8 18" id="KW-0812">Transmembrane</keyword>
<dbReference type="EMBL" id="CAWUHC010000016">
    <property type="protein sequence ID" value="CAK7215917.1"/>
    <property type="molecule type" value="Genomic_DNA"/>
</dbReference>
<keyword evidence="14" id="KW-0496">Mitochondrion</keyword>
<evidence type="ECO:0000256" key="2">
    <source>
        <dbReference type="ARBA" id="ARBA00004358"/>
    </source>
</evidence>
<dbReference type="Gene3D" id="2.70.130.10">
    <property type="entry name" value="Mannose-6-phosphate receptor binding domain"/>
    <property type="match status" value="1"/>
</dbReference>
<sequence length="341" mass="37480">MLFLLSVALAAAVQPAAAMLACDRVVADKQIFDFSPLKGPHSVVTTQHTPPTDSNITYTLDLCGPLKRKGDVPKGEECPNGSWACAIKRWRKEDGSTGIDQVIPLAGNLEDQGGGSLDHKTTRLKTADSHADAQKEGVRLVLQGGRYPLDGPVKERQNQRVIVELLCDMSREGTEGEWLVGEYEGAVGSGSNSDAPAQKPNETMVDNGFSTREDHPGEKQLVREGEDPALVFGGYEIHDADGAYGTLRLTWYTKYACESMADSRRVHWGFFTWFVILVFLGTAAYLIFGSWLNYNRYGARGWDLLPHGDTLRDVPYLLKDWVRRLINTLQGSGSRGGYSAV</sequence>
<keyword evidence="16" id="KW-1015">Disulfide bond</keyword>
<evidence type="ECO:0000256" key="4">
    <source>
        <dbReference type="ARBA" id="ARBA00004614"/>
    </source>
</evidence>
<evidence type="ECO:0000256" key="16">
    <source>
        <dbReference type="ARBA" id="ARBA00023157"/>
    </source>
</evidence>
<feature type="chain" id="PRO_5045432572" description="Autophagy-related protein 27" evidence="19">
    <location>
        <begin position="19"/>
        <end position="341"/>
    </location>
</feature>
<dbReference type="PANTHER" id="PTHR15071">
    <property type="entry name" value="MANNOSE-6-PHOSPHATE RECEPTOR FAMILY MEMBER"/>
    <property type="match status" value="1"/>
</dbReference>
<comment type="caution">
    <text evidence="21">The sequence shown here is derived from an EMBL/GenBank/DDBJ whole genome shotgun (WGS) entry which is preliminary data.</text>
</comment>
<keyword evidence="12" id="KW-0072">Autophagy</keyword>
<evidence type="ECO:0000313" key="21">
    <source>
        <dbReference type="EMBL" id="CAK7215917.1"/>
    </source>
</evidence>
<dbReference type="InterPro" id="IPR018939">
    <property type="entry name" value="Autophagy-rel_prot_27"/>
</dbReference>
<evidence type="ECO:0000256" key="11">
    <source>
        <dbReference type="ARBA" id="ARBA00022989"/>
    </source>
</evidence>
<evidence type="ECO:0000256" key="18">
    <source>
        <dbReference type="SAM" id="Phobius"/>
    </source>
</evidence>
<evidence type="ECO:0000256" key="1">
    <source>
        <dbReference type="ARBA" id="ARBA00004304"/>
    </source>
</evidence>
<dbReference type="InterPro" id="IPR044865">
    <property type="entry name" value="MRH_dom"/>
</dbReference>
<evidence type="ECO:0000256" key="17">
    <source>
        <dbReference type="ARBA" id="ARBA00023329"/>
    </source>
</evidence>
<evidence type="ECO:0000256" key="15">
    <source>
        <dbReference type="ARBA" id="ARBA00023136"/>
    </source>
</evidence>
<comment type="similarity">
    <text evidence="5">Belongs to the ATG27 family.</text>
</comment>
<reference evidence="21 22" key="1">
    <citation type="submission" date="2024-01" db="EMBL/GenBank/DDBJ databases">
        <authorList>
            <person name="Allen C."/>
            <person name="Tagirdzhanova G."/>
        </authorList>
    </citation>
    <scope>NUCLEOTIDE SEQUENCE [LARGE SCALE GENOMIC DNA]</scope>
</reference>
<proteinExistence type="inferred from homology"/>
<feature type="signal peptide" evidence="19">
    <location>
        <begin position="1"/>
        <end position="18"/>
    </location>
</feature>
<evidence type="ECO:0000256" key="19">
    <source>
        <dbReference type="SAM" id="SignalP"/>
    </source>
</evidence>
<keyword evidence="17" id="KW-0968">Cytoplasmic vesicle</keyword>
<evidence type="ECO:0000256" key="14">
    <source>
        <dbReference type="ARBA" id="ARBA00023128"/>
    </source>
</evidence>
<keyword evidence="11 18" id="KW-1133">Transmembrane helix</keyword>
<keyword evidence="9 19" id="KW-0732">Signal</keyword>
<organism evidence="21 22">
    <name type="scientific">Sporothrix bragantina</name>
    <dbReference type="NCBI Taxonomy" id="671064"/>
    <lineage>
        <taxon>Eukaryota</taxon>
        <taxon>Fungi</taxon>
        <taxon>Dikarya</taxon>
        <taxon>Ascomycota</taxon>
        <taxon>Pezizomycotina</taxon>
        <taxon>Sordariomycetes</taxon>
        <taxon>Sordariomycetidae</taxon>
        <taxon>Ophiostomatales</taxon>
        <taxon>Ophiostomataceae</taxon>
        <taxon>Sporothrix</taxon>
    </lineage>
</organism>
<evidence type="ECO:0000259" key="20">
    <source>
        <dbReference type="PROSITE" id="PS51914"/>
    </source>
</evidence>
<evidence type="ECO:0000256" key="8">
    <source>
        <dbReference type="ARBA" id="ARBA00022692"/>
    </source>
</evidence>
<dbReference type="Pfam" id="PF09451">
    <property type="entry name" value="ATG27"/>
    <property type="match status" value="1"/>
</dbReference>
<keyword evidence="22" id="KW-1185">Reference proteome</keyword>
<protein>
    <recommendedName>
        <fullName evidence="6">Autophagy-related protein 27</fullName>
    </recommendedName>
</protein>
<keyword evidence="10" id="KW-0653">Protein transport</keyword>
<comment type="subcellular location">
    <subcellularLocation>
        <location evidence="2">Cytoplasmic vesicle membrane</location>
        <topology evidence="2">Single-pass type I membrane protein</topology>
    </subcellularLocation>
    <subcellularLocation>
        <location evidence="4">Golgi apparatus membrane</location>
        <topology evidence="4">Single-pass type I membrane protein</topology>
    </subcellularLocation>
    <subcellularLocation>
        <location evidence="1">Mitochondrion membrane</location>
        <topology evidence="1">Single-pass membrane protein</topology>
    </subcellularLocation>
    <subcellularLocation>
        <location evidence="3">Preautophagosomal structure membrane</location>
        <topology evidence="3">Single-pass type I membrane protein</topology>
    </subcellularLocation>
</comment>
<dbReference type="InterPro" id="IPR009011">
    <property type="entry name" value="Man6P_isomerase_rcpt-bd_dom_sf"/>
</dbReference>
<keyword evidence="7" id="KW-0813">Transport</keyword>
<gene>
    <name evidence="21" type="primary">ATG27</name>
    <name evidence="21" type="ORF">SBRCBS47491_002650</name>
</gene>
<feature type="domain" description="MRH" evidence="20">
    <location>
        <begin position="20"/>
        <end position="259"/>
    </location>
</feature>
<evidence type="ECO:0000256" key="3">
    <source>
        <dbReference type="ARBA" id="ARBA00004472"/>
    </source>
</evidence>
<dbReference type="SUPFAM" id="SSF50911">
    <property type="entry name" value="Mannose 6-phosphate receptor domain"/>
    <property type="match status" value="1"/>
</dbReference>
<keyword evidence="15 18" id="KW-0472">Membrane</keyword>
<dbReference type="PROSITE" id="PS51914">
    <property type="entry name" value="MRH"/>
    <property type="match status" value="1"/>
</dbReference>
<evidence type="ECO:0000256" key="6">
    <source>
        <dbReference type="ARBA" id="ARBA00013776"/>
    </source>
</evidence>
<evidence type="ECO:0000256" key="9">
    <source>
        <dbReference type="ARBA" id="ARBA00022729"/>
    </source>
</evidence>
<feature type="transmembrane region" description="Helical" evidence="18">
    <location>
        <begin position="268"/>
        <end position="288"/>
    </location>
</feature>
<dbReference type="Proteomes" id="UP001642406">
    <property type="component" value="Unassembled WGS sequence"/>
</dbReference>
<dbReference type="PANTHER" id="PTHR15071:SF13">
    <property type="entry name" value="AUTOPHAGY-RELATED PROTEIN 27"/>
    <property type="match status" value="1"/>
</dbReference>